<dbReference type="Gene3D" id="2.60.120.380">
    <property type="match status" value="1"/>
</dbReference>
<keyword evidence="11" id="KW-1185">Reference proteome</keyword>
<comment type="similarity">
    <text evidence="1">Belongs to the peptidase C2 family.</text>
</comment>
<feature type="active site" evidence="6 7">
    <location>
        <position position="307"/>
    </location>
</feature>
<dbReference type="PROSITE" id="PS50222">
    <property type="entry name" value="EF_HAND_2"/>
    <property type="match status" value="1"/>
</dbReference>
<dbReference type="AlphaFoldDB" id="A0AAW1KRD6"/>
<dbReference type="SUPFAM" id="SSF47473">
    <property type="entry name" value="EF-hand"/>
    <property type="match status" value="1"/>
</dbReference>
<dbReference type="SMART" id="SM00230">
    <property type="entry name" value="CysPc"/>
    <property type="match status" value="1"/>
</dbReference>
<evidence type="ECO:0000256" key="2">
    <source>
        <dbReference type="ARBA" id="ARBA00022670"/>
    </source>
</evidence>
<dbReference type="PRINTS" id="PR00704">
    <property type="entry name" value="CALPAIN"/>
</dbReference>
<feature type="domain" description="EF-hand" evidence="9">
    <location>
        <begin position="653"/>
        <end position="688"/>
    </location>
</feature>
<comment type="caution">
    <text evidence="10">The sequence shown here is derived from an EMBL/GenBank/DDBJ whole genome shotgun (WGS) entry which is preliminary data.</text>
</comment>
<dbReference type="InterPro" id="IPR038765">
    <property type="entry name" value="Papain-like_cys_pep_sf"/>
</dbReference>
<reference evidence="10 11" key="1">
    <citation type="journal article" date="2024" name="BMC Genomics">
        <title>De novo assembly and annotation of Popillia japonica's genome with initial clues to its potential as an invasive pest.</title>
        <authorList>
            <person name="Cucini C."/>
            <person name="Boschi S."/>
            <person name="Funari R."/>
            <person name="Cardaioli E."/>
            <person name="Iannotti N."/>
            <person name="Marturano G."/>
            <person name="Paoli F."/>
            <person name="Bruttini M."/>
            <person name="Carapelli A."/>
            <person name="Frati F."/>
            <person name="Nardi F."/>
        </authorList>
    </citation>
    <scope>NUCLEOTIDE SEQUENCE [LARGE SCALE GENOMIC DNA]</scope>
    <source>
        <strain evidence="10">DMR45628</strain>
    </source>
</reference>
<dbReference type="GO" id="GO:0004198">
    <property type="term" value="F:calcium-dependent cysteine-type endopeptidase activity"/>
    <property type="evidence" value="ECO:0007669"/>
    <property type="project" value="InterPro"/>
</dbReference>
<evidence type="ECO:0000256" key="7">
    <source>
        <dbReference type="PROSITE-ProRule" id="PRU00239"/>
    </source>
</evidence>
<dbReference type="PANTHER" id="PTHR10183">
    <property type="entry name" value="CALPAIN"/>
    <property type="match status" value="1"/>
</dbReference>
<evidence type="ECO:0000313" key="10">
    <source>
        <dbReference type="EMBL" id="KAK9722060.1"/>
    </source>
</evidence>
<keyword evidence="2 7" id="KW-0645">Protease</keyword>
<dbReference type="GO" id="GO:0005509">
    <property type="term" value="F:calcium ion binding"/>
    <property type="evidence" value="ECO:0007669"/>
    <property type="project" value="InterPro"/>
</dbReference>
<feature type="active site" evidence="6 7">
    <location>
        <position position="91"/>
    </location>
</feature>
<dbReference type="InterPro" id="IPR022683">
    <property type="entry name" value="Calpain_III"/>
</dbReference>
<evidence type="ECO:0000256" key="6">
    <source>
        <dbReference type="PIRSR" id="PIRSR622684-1"/>
    </source>
</evidence>
<keyword evidence="5" id="KW-0106">Calcium</keyword>
<dbReference type="Gene3D" id="1.10.238.10">
    <property type="entry name" value="EF-hand"/>
    <property type="match status" value="1"/>
</dbReference>
<dbReference type="Pfam" id="PF13405">
    <property type="entry name" value="EF-hand_6"/>
    <property type="match status" value="1"/>
</dbReference>
<evidence type="ECO:0000259" key="8">
    <source>
        <dbReference type="PROSITE" id="PS50203"/>
    </source>
</evidence>
<dbReference type="GO" id="GO:0006508">
    <property type="term" value="P:proteolysis"/>
    <property type="evidence" value="ECO:0007669"/>
    <property type="project" value="UniProtKB-KW"/>
</dbReference>
<gene>
    <name evidence="10" type="ORF">QE152_g19846</name>
</gene>
<dbReference type="InterPro" id="IPR011992">
    <property type="entry name" value="EF-hand-dom_pair"/>
</dbReference>
<name>A0AAW1KRD6_POPJA</name>
<proteinExistence type="inferred from homology"/>
<dbReference type="SUPFAM" id="SSF54001">
    <property type="entry name" value="Cysteine proteinases"/>
    <property type="match status" value="2"/>
</dbReference>
<keyword evidence="4 7" id="KW-0788">Thiol protease</keyword>
<keyword evidence="3 7" id="KW-0378">Hydrolase</keyword>
<organism evidence="10 11">
    <name type="scientific">Popillia japonica</name>
    <name type="common">Japanese beetle</name>
    <dbReference type="NCBI Taxonomy" id="7064"/>
    <lineage>
        <taxon>Eukaryota</taxon>
        <taxon>Metazoa</taxon>
        <taxon>Ecdysozoa</taxon>
        <taxon>Arthropoda</taxon>
        <taxon>Hexapoda</taxon>
        <taxon>Insecta</taxon>
        <taxon>Pterygota</taxon>
        <taxon>Neoptera</taxon>
        <taxon>Endopterygota</taxon>
        <taxon>Coleoptera</taxon>
        <taxon>Polyphaga</taxon>
        <taxon>Scarabaeiformia</taxon>
        <taxon>Scarabaeidae</taxon>
        <taxon>Rutelinae</taxon>
        <taxon>Popillia</taxon>
    </lineage>
</organism>
<dbReference type="EMBL" id="JASPKY010000192">
    <property type="protein sequence ID" value="KAK9722060.1"/>
    <property type="molecule type" value="Genomic_DNA"/>
</dbReference>
<dbReference type="InterPro" id="IPR001300">
    <property type="entry name" value="Peptidase_C2_calpain_cat"/>
</dbReference>
<dbReference type="Pfam" id="PF13202">
    <property type="entry name" value="EF-hand_5"/>
    <property type="match status" value="1"/>
</dbReference>
<dbReference type="Gene3D" id="3.90.70.10">
    <property type="entry name" value="Cysteine proteinases"/>
    <property type="match status" value="1"/>
</dbReference>
<dbReference type="InterPro" id="IPR002048">
    <property type="entry name" value="EF_hand_dom"/>
</dbReference>
<dbReference type="InterPro" id="IPR033883">
    <property type="entry name" value="C2_III"/>
</dbReference>
<dbReference type="CDD" id="cd00214">
    <property type="entry name" value="Calpain_III"/>
    <property type="match status" value="1"/>
</dbReference>
<dbReference type="InterPro" id="IPR022684">
    <property type="entry name" value="Calpain_cysteine_protease"/>
</dbReference>
<evidence type="ECO:0000259" key="9">
    <source>
        <dbReference type="PROSITE" id="PS50222"/>
    </source>
</evidence>
<feature type="domain" description="Calpain catalytic" evidence="8">
    <location>
        <begin position="37"/>
        <end position="387"/>
    </location>
</feature>
<evidence type="ECO:0000256" key="3">
    <source>
        <dbReference type="ARBA" id="ARBA00022801"/>
    </source>
</evidence>
<evidence type="ECO:0000313" key="11">
    <source>
        <dbReference type="Proteomes" id="UP001458880"/>
    </source>
</evidence>
<dbReference type="PROSITE" id="PS00018">
    <property type="entry name" value="EF_HAND_1"/>
    <property type="match status" value="1"/>
</dbReference>
<dbReference type="InterPro" id="IPR018247">
    <property type="entry name" value="EF_Hand_1_Ca_BS"/>
</dbReference>
<dbReference type="Proteomes" id="UP001458880">
    <property type="component" value="Unassembled WGS sequence"/>
</dbReference>
<dbReference type="InterPro" id="IPR022682">
    <property type="entry name" value="Calpain_domain_III"/>
</dbReference>
<dbReference type="PANTHER" id="PTHR10183:SF433">
    <property type="entry name" value="CALPAIN-A-RELATED"/>
    <property type="match status" value="1"/>
</dbReference>
<evidence type="ECO:0000256" key="1">
    <source>
        <dbReference type="ARBA" id="ARBA00007623"/>
    </source>
</evidence>
<evidence type="ECO:0000256" key="5">
    <source>
        <dbReference type="ARBA" id="ARBA00022837"/>
    </source>
</evidence>
<protein>
    <submittedName>
        <fullName evidence="10">EF-hand domain pair</fullName>
    </submittedName>
</protein>
<accession>A0AAW1KRD6</accession>
<dbReference type="SMART" id="SM00054">
    <property type="entry name" value="EFh"/>
    <property type="match status" value="2"/>
</dbReference>
<evidence type="ECO:0000256" key="4">
    <source>
        <dbReference type="ARBA" id="ARBA00022807"/>
    </source>
</evidence>
<dbReference type="PROSITE" id="PS50203">
    <property type="entry name" value="CALPAIN_CAT"/>
    <property type="match status" value="1"/>
</dbReference>
<dbReference type="Pfam" id="PF00648">
    <property type="entry name" value="Peptidase_C2"/>
    <property type="match status" value="2"/>
</dbReference>
<dbReference type="InterPro" id="IPR036213">
    <property type="entry name" value="Calpain_III_sf"/>
</dbReference>
<dbReference type="SMART" id="SM00720">
    <property type="entry name" value="calpain_III"/>
    <property type="match status" value="1"/>
</dbReference>
<sequence>MYKKVYLFGEKGSGTICKGSVQDFYKLRDECLKTHVLFEDPNFPADASSISYSSHNSTCIWRRPTQVEDNPQMFVDGASRFDAKQGQLQDCWLVASIAGLARYRQLLVQVVPDDQDFNDKYAGIFHFRFWQYGKWVDVVIDDRLPYKAKIILNGKWVDVVIDDRLPYKAKIILNQNEDNTSAASDIEIKMSSLAYLASSTRNEFWASLLEKAYAKLHGSYEALAKGNSLEAMQDLTGGISEIFHVEGLQIDFFNLLLVAQERCSLITCGFQKEYYNENLPFNHEFTVTDVRKVEIGNKPVSLIRIRNPWGNKWEWKGSFSDGDEIWKNIPESLRDILEIFAASRYWNSVSAEDKEALGFVKKKEGEFWMCFEDFEQYFVNIEICHRSPFPFIDDPRNKAEKKWKVSYFEGDWVKNCSAGGRLCLGCCSPAYYSSNPQYRITLTEPDQGSDKCTLLVGLLQKLRRQQKHLGVRDLDICFDIYRLDTPDGVPKPLDPKFFEKNKSVINYIDHVRRREYTRRLTVDPGIYCIVPNTHDKDQEGQFLLRVFAEENHVMEEYDAVVTYDQQNIHKEVIDVCSANNPDDNQQVNQLFSQHAGDAGTLNWIKLKQILDTVLCEEKCYVSFTGDICKSLLAMLDVDQSGELSLCEFQALWADIQHWKSVFYLYDKDHSGTLSPFELRNALNSVGFT</sequence>
<feature type="active site" evidence="6 7">
    <location>
        <position position="283"/>
    </location>
</feature>
<dbReference type="CDD" id="cd00044">
    <property type="entry name" value="CysPc"/>
    <property type="match status" value="1"/>
</dbReference>
<feature type="non-terminal residue" evidence="10">
    <location>
        <position position="688"/>
    </location>
</feature>
<dbReference type="GO" id="GO:0005737">
    <property type="term" value="C:cytoplasm"/>
    <property type="evidence" value="ECO:0007669"/>
    <property type="project" value="TreeGrafter"/>
</dbReference>
<dbReference type="SUPFAM" id="SSF49758">
    <property type="entry name" value="Calpain large subunit, middle domain (domain III)"/>
    <property type="match status" value="1"/>
</dbReference>
<dbReference type="Pfam" id="PF01067">
    <property type="entry name" value="Calpain_III"/>
    <property type="match status" value="1"/>
</dbReference>